<proteinExistence type="predicted"/>
<name>A0A2S8GDB0_9BACT</name>
<reference evidence="2 3" key="1">
    <citation type="submission" date="2018-02" db="EMBL/GenBank/DDBJ databases">
        <title>Comparative genomes isolates from brazilian mangrove.</title>
        <authorList>
            <person name="Araujo J.E."/>
            <person name="Taketani R.G."/>
            <person name="Silva M.C.P."/>
            <person name="Loureco M.V."/>
            <person name="Andreote F.D."/>
        </authorList>
    </citation>
    <scope>NUCLEOTIDE SEQUENCE [LARGE SCALE GENOMIC DNA]</scope>
    <source>
        <strain evidence="2 3">Nap-Phe MGV</strain>
    </source>
</reference>
<evidence type="ECO:0000313" key="3">
    <source>
        <dbReference type="Proteomes" id="UP000237819"/>
    </source>
</evidence>
<gene>
    <name evidence="2" type="ORF">C5Y93_27370</name>
</gene>
<dbReference type="Proteomes" id="UP000237819">
    <property type="component" value="Unassembled WGS sequence"/>
</dbReference>
<dbReference type="OrthoDB" id="796912at2"/>
<dbReference type="SUPFAM" id="SSF48371">
    <property type="entry name" value="ARM repeat"/>
    <property type="match status" value="1"/>
</dbReference>
<protein>
    <submittedName>
        <fullName evidence="2">Uncharacterized protein</fullName>
    </submittedName>
</protein>
<comment type="caution">
    <text evidence="2">The sequence shown here is derived from an EMBL/GenBank/DDBJ whole genome shotgun (WGS) entry which is preliminary data.</text>
</comment>
<dbReference type="InterPro" id="IPR016024">
    <property type="entry name" value="ARM-type_fold"/>
</dbReference>
<dbReference type="EMBL" id="PUHZ01000025">
    <property type="protein sequence ID" value="PQO42074.1"/>
    <property type="molecule type" value="Genomic_DNA"/>
</dbReference>
<feature type="region of interest" description="Disordered" evidence="1">
    <location>
        <begin position="379"/>
        <end position="406"/>
    </location>
</feature>
<evidence type="ECO:0000313" key="2">
    <source>
        <dbReference type="EMBL" id="PQO42074.1"/>
    </source>
</evidence>
<dbReference type="RefSeq" id="WP_105338657.1">
    <property type="nucleotide sequence ID" value="NZ_PUHZ01000025.1"/>
</dbReference>
<dbReference type="AlphaFoldDB" id="A0A2S8GDB0"/>
<accession>A0A2S8GDB0</accession>
<evidence type="ECO:0000256" key="1">
    <source>
        <dbReference type="SAM" id="MobiDB-lite"/>
    </source>
</evidence>
<organism evidence="2 3">
    <name type="scientific">Blastopirellula marina</name>
    <dbReference type="NCBI Taxonomy" id="124"/>
    <lineage>
        <taxon>Bacteria</taxon>
        <taxon>Pseudomonadati</taxon>
        <taxon>Planctomycetota</taxon>
        <taxon>Planctomycetia</taxon>
        <taxon>Pirellulales</taxon>
        <taxon>Pirellulaceae</taxon>
        <taxon>Blastopirellula</taxon>
    </lineage>
</organism>
<sequence>MNRDPNSIDWKNLKQGYGYAKEVPSQLAMLAEGSPEQQEEALFSLWESLYHQGSRFEASPFAVPFLWEILATADVPLQHQLIDFLQGLAVGLGEEFLPRGYDLELEKQRTESGEWPCLFENEPARDCYLAVQEKSETFIEFLDPSVHPETRLSASFAIPHFAEHLARFQGDISRHALRETDFMQLQGLVLCFGMLGRHAQETPDTAWLVDWVTTHSCPTIQVCASIALATIYESGTPDVARNKLFTALAQAWDLATARPGGNWWNEGDLLGYAATVLPMLGEKYRVESTFVLSEALEKLDVCTFAIPETLLDLLFPASRPDGTWKVTDLDGLQRNCLARLLRTRHWRSWMIDSLFFSAELIGDERQAALQQLIQEITGENEDRESNPMGRIGNVSSWDFETKWPKK</sequence>